<dbReference type="InterPro" id="IPR015421">
    <property type="entry name" value="PyrdxlP-dep_Trfase_major"/>
</dbReference>
<dbReference type="EMBL" id="PREU01000004">
    <property type="protein sequence ID" value="PPA76077.1"/>
    <property type="molecule type" value="Genomic_DNA"/>
</dbReference>
<keyword evidence="5 7" id="KW-0670">Pyruvate</keyword>
<dbReference type="InterPro" id="IPR015424">
    <property type="entry name" value="PyrdxlP-dep_Trfase"/>
</dbReference>
<dbReference type="AlphaFoldDB" id="A0A2S5GSK8"/>
<dbReference type="PANTHER" id="PTHR42778">
    <property type="entry name" value="2-AMINOETHYLPHOSPHONATE--PYRUVATE TRANSAMINASE"/>
    <property type="match status" value="1"/>
</dbReference>
<dbReference type="InterPro" id="IPR000192">
    <property type="entry name" value="Aminotrans_V_dom"/>
</dbReference>
<feature type="binding site" evidence="8">
    <location>
        <position position="335"/>
    </location>
    <ligand>
        <name>substrate</name>
    </ligand>
</feature>
<feature type="domain" description="Aminotransferase class V" evidence="10">
    <location>
        <begin position="59"/>
        <end position="294"/>
    </location>
</feature>
<proteinExistence type="inferred from homology"/>
<evidence type="ECO:0000256" key="5">
    <source>
        <dbReference type="ARBA" id="ARBA00023317"/>
    </source>
</evidence>
<comment type="function">
    <text evidence="7">Involved in phosphonate degradation.</text>
</comment>
<dbReference type="Proteomes" id="UP000239990">
    <property type="component" value="Unassembled WGS sequence"/>
</dbReference>
<evidence type="ECO:0000256" key="3">
    <source>
        <dbReference type="ARBA" id="ARBA00022679"/>
    </source>
</evidence>
<comment type="subunit">
    <text evidence="7">Homodimer.</text>
</comment>
<dbReference type="RefSeq" id="WP_104143449.1">
    <property type="nucleotide sequence ID" value="NZ_PREU01000004.1"/>
</dbReference>
<evidence type="ECO:0000256" key="9">
    <source>
        <dbReference type="PIRSR" id="PIRSR000524-50"/>
    </source>
</evidence>
<dbReference type="NCBIfam" id="NF010006">
    <property type="entry name" value="PRK13479.1"/>
    <property type="match status" value="1"/>
</dbReference>
<dbReference type="OrthoDB" id="9766472at2"/>
<dbReference type="GO" id="GO:0019700">
    <property type="term" value="P:organic phosphonate catabolic process"/>
    <property type="evidence" value="ECO:0007669"/>
    <property type="project" value="InterPro"/>
</dbReference>
<dbReference type="HAMAP" id="MF_01376">
    <property type="entry name" value="PhnW_aminotrans_5"/>
    <property type="match status" value="1"/>
</dbReference>
<evidence type="ECO:0000313" key="12">
    <source>
        <dbReference type="Proteomes" id="UP000239990"/>
    </source>
</evidence>
<dbReference type="InterPro" id="IPR015422">
    <property type="entry name" value="PyrdxlP-dep_Trfase_small"/>
</dbReference>
<dbReference type="Gene3D" id="3.90.1150.10">
    <property type="entry name" value="Aspartate Aminotransferase, domain 1"/>
    <property type="match status" value="1"/>
</dbReference>
<dbReference type="PANTHER" id="PTHR42778:SF1">
    <property type="entry name" value="2-AMINOETHYLPHOSPHONATE--PYRUVATE TRANSAMINASE"/>
    <property type="match status" value="1"/>
</dbReference>
<evidence type="ECO:0000256" key="2">
    <source>
        <dbReference type="ARBA" id="ARBA00022576"/>
    </source>
</evidence>
<comment type="catalytic activity">
    <reaction evidence="6 7">
        <text>(2-aminoethyl)phosphonate + pyruvate = phosphonoacetaldehyde + L-alanine</text>
        <dbReference type="Rhea" id="RHEA:17021"/>
        <dbReference type="ChEBI" id="CHEBI:15361"/>
        <dbReference type="ChEBI" id="CHEBI:57418"/>
        <dbReference type="ChEBI" id="CHEBI:57972"/>
        <dbReference type="ChEBI" id="CHEBI:58383"/>
        <dbReference type="EC" id="2.6.1.37"/>
    </reaction>
</comment>
<keyword evidence="2 7" id="KW-0032">Aminotransferase</keyword>
<evidence type="ECO:0000259" key="10">
    <source>
        <dbReference type="Pfam" id="PF00266"/>
    </source>
</evidence>
<feature type="modified residue" description="N6-(pyridoxal phosphate)lysine" evidence="7 9">
    <location>
        <position position="190"/>
    </location>
</feature>
<evidence type="ECO:0000256" key="4">
    <source>
        <dbReference type="ARBA" id="ARBA00022898"/>
    </source>
</evidence>
<evidence type="ECO:0000256" key="1">
    <source>
        <dbReference type="ARBA" id="ARBA00001933"/>
    </source>
</evidence>
<gene>
    <name evidence="7" type="primary">phnW</name>
    <name evidence="11" type="ORF">C4E15_10355</name>
</gene>
<name>A0A2S5GSK8_9BURK</name>
<accession>A0A2S5GSK8</accession>
<comment type="caution">
    <text evidence="11">The sequence shown here is derived from an EMBL/GenBank/DDBJ whole genome shotgun (WGS) entry which is preliminary data.</text>
</comment>
<evidence type="ECO:0000256" key="7">
    <source>
        <dbReference type="HAMAP-Rule" id="MF_01376"/>
    </source>
</evidence>
<dbReference type="Gene3D" id="3.40.640.10">
    <property type="entry name" value="Type I PLP-dependent aspartate aminotransferase-like (Major domain)"/>
    <property type="match status" value="1"/>
</dbReference>
<sequence length="380" mass="40043">MLLLIPGPVTTDARVKAAMAQDYAPWDNDFRAAYRRVCDGVLQVAQGSADEHVALALPGCGHFAVEAAVRTFVPPGGRLLAPSTGAYAARLQKLASDAGRIAVPLAVGATERLDPAAVAAALEQDPTLTHLALVYSETGSGICHDVPALARIAHALGRRVIVDAVSAFGALPLDVSSLPAVDAVVLTANKCLEGLPGAAFVVARRDRLEAARGNAGSWSLDLADIYQHTLAPNAGPRFTPPAPTLAALAVALDLYRQEGREARLARYTANMRTLYDGVSELGLTPYLSRDLQGPIVVNVHAPDSPNWHLQLFVDALKARGYVLSNFFNTEQPTFRVGCIGAFGADQMRQAVAAMGGALRDIGITRQHSGNPGFLPQPLIA</sequence>
<dbReference type="Pfam" id="PF00266">
    <property type="entry name" value="Aminotran_5"/>
    <property type="match status" value="1"/>
</dbReference>
<protein>
    <recommendedName>
        <fullName evidence="7">2-aminoethylphosphonate--pyruvate transaminase</fullName>
        <ecNumber evidence="7">2.6.1.37</ecNumber>
    </recommendedName>
    <alternativeName>
        <fullName evidence="7">2-aminoethylphosphonate aminotransferase</fullName>
    </alternativeName>
    <alternativeName>
        <fullName evidence="7">AEP transaminase</fullName>
        <shortName evidence="7">AEPT</shortName>
    </alternativeName>
</protein>
<dbReference type="EC" id="2.6.1.37" evidence="7"/>
<dbReference type="InterPro" id="IPR024169">
    <property type="entry name" value="SP_NH2Trfase/AEP_transaminase"/>
</dbReference>
<evidence type="ECO:0000256" key="8">
    <source>
        <dbReference type="PIRSR" id="PIRSR000524-1"/>
    </source>
</evidence>
<dbReference type="GO" id="GO:0047304">
    <property type="term" value="F:2-aminoethylphosphonate-pyruvate transaminase activity"/>
    <property type="evidence" value="ECO:0007669"/>
    <property type="project" value="UniProtKB-UniRule"/>
</dbReference>
<keyword evidence="4 7" id="KW-0663">Pyridoxal phosphate</keyword>
<reference evidence="11 12" key="1">
    <citation type="submission" date="2018-02" db="EMBL/GenBank/DDBJ databases">
        <title>Draft Genome of Achromobacter spanius stain 6.</title>
        <authorList>
            <person name="Gunasekera T.S."/>
            <person name="Radwan O."/>
            <person name="Ruiz O.N."/>
        </authorList>
    </citation>
    <scope>NUCLEOTIDE SEQUENCE [LARGE SCALE GENOMIC DNA]</scope>
    <source>
        <strain evidence="11 12">6</strain>
    </source>
</reference>
<evidence type="ECO:0000313" key="11">
    <source>
        <dbReference type="EMBL" id="PPA76077.1"/>
    </source>
</evidence>
<organism evidence="11 12">
    <name type="scientific">Achromobacter spanius</name>
    <dbReference type="NCBI Taxonomy" id="217203"/>
    <lineage>
        <taxon>Bacteria</taxon>
        <taxon>Pseudomonadati</taxon>
        <taxon>Pseudomonadota</taxon>
        <taxon>Betaproteobacteria</taxon>
        <taxon>Burkholderiales</taxon>
        <taxon>Alcaligenaceae</taxon>
        <taxon>Achromobacter</taxon>
    </lineage>
</organism>
<keyword evidence="3 7" id="KW-0808">Transferase</keyword>
<dbReference type="InterPro" id="IPR012703">
    <property type="entry name" value="NH2EtPonate_pyrv_transaminase"/>
</dbReference>
<dbReference type="SUPFAM" id="SSF53383">
    <property type="entry name" value="PLP-dependent transferases"/>
    <property type="match status" value="1"/>
</dbReference>
<comment type="similarity">
    <text evidence="7">Belongs to the class-V pyridoxal-phosphate-dependent aminotransferase family. PhnW subfamily.</text>
</comment>
<comment type="cofactor">
    <cofactor evidence="1 7 9">
        <name>pyridoxal 5'-phosphate</name>
        <dbReference type="ChEBI" id="CHEBI:597326"/>
    </cofactor>
</comment>
<evidence type="ECO:0000256" key="6">
    <source>
        <dbReference type="ARBA" id="ARBA00049460"/>
    </source>
</evidence>
<dbReference type="PIRSF" id="PIRSF000524">
    <property type="entry name" value="SPT"/>
    <property type="match status" value="1"/>
</dbReference>